<feature type="transmembrane region" description="Helical" evidence="5">
    <location>
        <begin position="198"/>
        <end position="215"/>
    </location>
</feature>
<gene>
    <name evidence="7" type="primary">LOC114463933</name>
</gene>
<feature type="transmembrane region" description="Helical" evidence="5">
    <location>
        <begin position="227"/>
        <end position="249"/>
    </location>
</feature>
<dbReference type="Gene3D" id="1.20.1250.20">
    <property type="entry name" value="MFS general substrate transporter like domains"/>
    <property type="match status" value="1"/>
</dbReference>
<dbReference type="OrthoDB" id="2544694at2759"/>
<feature type="transmembrane region" description="Helical" evidence="5">
    <location>
        <begin position="255"/>
        <end position="273"/>
    </location>
</feature>
<keyword evidence="4 5" id="KW-0472">Membrane</keyword>
<dbReference type="Proteomes" id="UP000694680">
    <property type="component" value="Chromosome 1"/>
</dbReference>
<evidence type="ECO:0000256" key="2">
    <source>
        <dbReference type="ARBA" id="ARBA00022692"/>
    </source>
</evidence>
<evidence type="ECO:0000256" key="4">
    <source>
        <dbReference type="ARBA" id="ARBA00023136"/>
    </source>
</evidence>
<dbReference type="PROSITE" id="PS50850">
    <property type="entry name" value="MFS"/>
    <property type="match status" value="1"/>
</dbReference>
<dbReference type="SUPFAM" id="SSF103473">
    <property type="entry name" value="MFS general substrate transporter"/>
    <property type="match status" value="1"/>
</dbReference>
<evidence type="ECO:0000313" key="7">
    <source>
        <dbReference type="Ensembl" id="ENSGWIP00000024424.1"/>
    </source>
</evidence>
<evidence type="ECO:0000313" key="8">
    <source>
        <dbReference type="Proteomes" id="UP000694680"/>
    </source>
</evidence>
<reference evidence="7" key="2">
    <citation type="submission" date="2025-08" db="UniProtKB">
        <authorList>
            <consortium name="Ensembl"/>
        </authorList>
    </citation>
    <scope>IDENTIFICATION</scope>
</reference>
<feature type="domain" description="Major facilitator superfamily (MFS) profile" evidence="6">
    <location>
        <begin position="86"/>
        <end position="511"/>
    </location>
</feature>
<comment type="subcellular location">
    <subcellularLocation>
        <location evidence="1">Membrane</location>
        <topology evidence="1">Multi-pass membrane protein</topology>
    </subcellularLocation>
</comment>
<dbReference type="GO" id="GO:0022857">
    <property type="term" value="F:transmembrane transporter activity"/>
    <property type="evidence" value="ECO:0007669"/>
    <property type="project" value="InterPro"/>
</dbReference>
<organism evidence="7 8">
    <name type="scientific">Gouania willdenowi</name>
    <name type="common">Blunt-snouted clingfish</name>
    <name type="synonym">Lepadogaster willdenowi</name>
    <dbReference type="NCBI Taxonomy" id="441366"/>
    <lineage>
        <taxon>Eukaryota</taxon>
        <taxon>Metazoa</taxon>
        <taxon>Chordata</taxon>
        <taxon>Craniata</taxon>
        <taxon>Vertebrata</taxon>
        <taxon>Euteleostomi</taxon>
        <taxon>Actinopterygii</taxon>
        <taxon>Neopterygii</taxon>
        <taxon>Teleostei</taxon>
        <taxon>Neoteleostei</taxon>
        <taxon>Acanthomorphata</taxon>
        <taxon>Ovalentaria</taxon>
        <taxon>Blenniimorphae</taxon>
        <taxon>Blenniiformes</taxon>
        <taxon>Gobiesocoidei</taxon>
        <taxon>Gobiesocidae</taxon>
        <taxon>Gobiesocinae</taxon>
        <taxon>Gouania</taxon>
    </lineage>
</organism>
<dbReference type="GO" id="GO:0016020">
    <property type="term" value="C:membrane"/>
    <property type="evidence" value="ECO:0007669"/>
    <property type="project" value="UniProtKB-SubCell"/>
</dbReference>
<reference evidence="7" key="1">
    <citation type="submission" date="2020-06" db="EMBL/GenBank/DDBJ databases">
        <authorList>
            <consortium name="Wellcome Sanger Institute Data Sharing"/>
        </authorList>
    </citation>
    <scope>NUCLEOTIDE SEQUENCE [LARGE SCALE GENOMIC DNA]</scope>
</reference>
<dbReference type="AlphaFoldDB" id="A0A8C5EQ92"/>
<evidence type="ECO:0000256" key="1">
    <source>
        <dbReference type="ARBA" id="ARBA00004141"/>
    </source>
</evidence>
<keyword evidence="2 5" id="KW-0812">Transmembrane</keyword>
<feature type="transmembrane region" description="Helical" evidence="5">
    <location>
        <begin position="172"/>
        <end position="192"/>
    </location>
</feature>
<dbReference type="Ensembl" id="ENSGWIT00000026725.1">
    <property type="protein sequence ID" value="ENSGWIP00000024424.1"/>
    <property type="gene ID" value="ENSGWIG00000012972.1"/>
</dbReference>
<feature type="transmembrane region" description="Helical" evidence="5">
    <location>
        <begin position="340"/>
        <end position="358"/>
    </location>
</feature>
<evidence type="ECO:0000259" key="6">
    <source>
        <dbReference type="PROSITE" id="PS50850"/>
    </source>
</evidence>
<feature type="transmembrane region" description="Helical" evidence="5">
    <location>
        <begin position="486"/>
        <end position="506"/>
    </location>
</feature>
<proteinExistence type="predicted"/>
<dbReference type="PANTHER" id="PTHR24064">
    <property type="entry name" value="SOLUTE CARRIER FAMILY 22 MEMBER"/>
    <property type="match status" value="1"/>
</dbReference>
<feature type="transmembrane region" description="Helical" evidence="5">
    <location>
        <begin position="370"/>
        <end position="389"/>
    </location>
</feature>
<feature type="transmembrane region" description="Helical" evidence="5">
    <location>
        <begin position="141"/>
        <end position="160"/>
    </location>
</feature>
<dbReference type="GeneID" id="114463933"/>
<keyword evidence="3 5" id="KW-1133">Transmembrane helix</keyword>
<protein>
    <submittedName>
        <fullName evidence="7">Solute carrier family 22 member 7-like</fullName>
    </submittedName>
</protein>
<evidence type="ECO:0000256" key="5">
    <source>
        <dbReference type="SAM" id="Phobius"/>
    </source>
</evidence>
<feature type="transmembrane region" description="Helical" evidence="5">
    <location>
        <begin position="424"/>
        <end position="447"/>
    </location>
</feature>
<reference evidence="7" key="3">
    <citation type="submission" date="2025-09" db="UniProtKB">
        <authorList>
            <consortium name="Ensembl"/>
        </authorList>
    </citation>
    <scope>IDENTIFICATION</scope>
</reference>
<evidence type="ECO:0000256" key="3">
    <source>
        <dbReference type="ARBA" id="ARBA00022989"/>
    </source>
</evidence>
<dbReference type="RefSeq" id="XP_028303635.1">
    <property type="nucleotide sequence ID" value="XM_028447834.1"/>
</dbReference>
<feature type="transmembrane region" description="Helical" evidence="5">
    <location>
        <begin position="459"/>
        <end position="480"/>
    </location>
</feature>
<feature type="transmembrane region" description="Helical" evidence="5">
    <location>
        <begin position="401"/>
        <end position="418"/>
    </location>
</feature>
<accession>A0A8C5EQ92</accession>
<name>A0A8C5EQ92_GOUWI</name>
<dbReference type="InterPro" id="IPR020846">
    <property type="entry name" value="MFS_dom"/>
</dbReference>
<dbReference type="InterPro" id="IPR005828">
    <property type="entry name" value="MFS_sugar_transport-like"/>
</dbReference>
<keyword evidence="8" id="KW-1185">Reference proteome</keyword>
<dbReference type="Pfam" id="PF00083">
    <property type="entry name" value="Sugar_tr"/>
    <property type="match status" value="1"/>
</dbReference>
<dbReference type="InterPro" id="IPR036259">
    <property type="entry name" value="MFS_trans_sf"/>
</dbReference>
<sequence length="526" mass="58797">MKFDNVLENVNGFGRFQIRTMLLLVISRTTLPFHFLLNNFIGAVPSHHCNINSLDDGGVFSNLSLADRITVSIPLQQDGNPSSCEMFSQPQYHLLLNSSDSTEPMHTVSCSNGWMYDHATIRSTLAGEWDLVCDNKRLNRAVVTIFFIGVMVGAAVFGYLSDRFGRKKALLVSYVTTAFFGFASAFSHNFLMFVSMRFFTGVGLSGISMITYVLCIEWTSISHRSTVGILLSLDWTFFTTVLSLVTYFLRDWRHLIAALTSPLLLAIISWWWLPESARWLANNGNVVDAHFYLNKCAKVNGREEFMTDLTPEILSKVVVTEKNRKYSYVDLVRTPGMRRLALLTGILWLGVACTYYGISLNLVGFGANIYLTQFIFGAIEFPAKAFIFFTCDKIGRRLNQVGMLASTGLCVFISMFIPAGKTTILTTVGALGKMFAEGAFTTAYLYTTELYPTVMRQNGMGHCSFMARIGVSVSPLVLLLEEFSVYLPSIIFCLTAVTAALSAQFLPETTNTRLPETIEDVEERKY</sequence>